<evidence type="ECO:0000256" key="1">
    <source>
        <dbReference type="ARBA" id="ARBA00007626"/>
    </source>
</evidence>
<dbReference type="InterPro" id="IPR051114">
    <property type="entry name" value="Mito_RNA_Proc_CCM1"/>
</dbReference>
<dbReference type="InterPro" id="IPR011990">
    <property type="entry name" value="TPR-like_helical_dom_sf"/>
</dbReference>
<evidence type="ECO:0000313" key="5">
    <source>
        <dbReference type="Proteomes" id="UP000289738"/>
    </source>
</evidence>
<dbReference type="Pfam" id="PF12854">
    <property type="entry name" value="PPR_1"/>
    <property type="match status" value="1"/>
</dbReference>
<dbReference type="Pfam" id="PF01535">
    <property type="entry name" value="PPR"/>
    <property type="match status" value="4"/>
</dbReference>
<dbReference type="AlphaFoldDB" id="A0A445EVW4"/>
<feature type="repeat" description="PPR" evidence="3">
    <location>
        <begin position="235"/>
        <end position="269"/>
    </location>
</feature>
<dbReference type="PROSITE" id="PS51375">
    <property type="entry name" value="PPR"/>
    <property type="match status" value="13"/>
</dbReference>
<feature type="repeat" description="PPR" evidence="3">
    <location>
        <begin position="412"/>
        <end position="446"/>
    </location>
</feature>
<dbReference type="NCBIfam" id="TIGR00756">
    <property type="entry name" value="PPR"/>
    <property type="match status" value="13"/>
</dbReference>
<feature type="repeat" description="PPR" evidence="3">
    <location>
        <begin position="270"/>
        <end position="304"/>
    </location>
</feature>
<sequence length="879" mass="99131">MKSCLPLTSLLTHSSRILKSESLPFSNPSPSSSHCRRPSVEPLPPSVARIPSPFVLFLKCPTPALSFRELGPSVVFIFSPSCGRCRPSHQRTLPRIPTSKLTVQSRRCLAAFMLLAVVLLSLPKSLSPRRLLQLLKFEKDPRAAVTLFHSAILRPGYTHSPAVFHHVLRRIAAADPSLLLLPHLPRVIDAIRSHNCKCTEDVPLTAIKAYAKNSKPDEALHLFQNMETLFGCTPGVRSFNTLLNAFVLSNQWDRANRFFAYYETVGVEPNLETYNVLMKVLCKKKQFDKAKRLLGWLWEKGLRPDKFTYGTLINGMVKCGDLCNALEVFDEMPQRGVAADVMCYNMVIDGFFKKGDSLRAKMTWERLLSGDSDVYPNVTSYNIMISGLCKCGRFDECLEIWERMKKNERKHDLFTYSSLIHGLSEGGNLDGAKRVYKDMVGRGIRPDVVTCNAMLNGLCKAGNIEESFQLWEEMKKYGCRNVVSYNIFLNGLLENRKVEEALSQWDALLETAWGTDSKSYGIVVHGLCKNGYLNKALRLLEEAVQKGGDVDAFAFSSMINALCKEGRLDEAAEVVSVMDKNGCKLNPHVCNAIIDGFIKHSELDNAIQFFREMSIKGCSPTVVSYNILLNGLCKAERFIETYDYIKEMLEKGWKPDIITYSTLIDGLCQSKMIDTVLRLWNLFLDSGFKPDIRMYNIVIHRLCSSEKMEHAMQLYSMMRQKNCINLVTYNTIMEGFYKVGDCEKASNIWANIFEDGLQPDIISYNITLKGHCSWGRLTEAIRLLDHALECVKATRIAKRTATFLQSVEDETAIALTIPMPNKPMKKRLGIRLVRLAAAEDGTSFVLVEPCAVDIILAIGRTERRMNGFEGNHPLVTVKY</sequence>
<dbReference type="Pfam" id="PF13041">
    <property type="entry name" value="PPR_2"/>
    <property type="match status" value="6"/>
</dbReference>
<feature type="repeat" description="PPR" evidence="3">
    <location>
        <begin position="586"/>
        <end position="620"/>
    </location>
</feature>
<feature type="repeat" description="PPR" evidence="3">
    <location>
        <begin position="725"/>
        <end position="759"/>
    </location>
</feature>
<keyword evidence="2" id="KW-0677">Repeat</keyword>
<feature type="repeat" description="PPR" evidence="3">
    <location>
        <begin position="516"/>
        <end position="550"/>
    </location>
</feature>
<dbReference type="EMBL" id="SDMP01000001">
    <property type="protein sequence ID" value="RYR79563.1"/>
    <property type="molecule type" value="Genomic_DNA"/>
</dbReference>
<dbReference type="GO" id="GO:0006396">
    <property type="term" value="P:RNA processing"/>
    <property type="evidence" value="ECO:0007669"/>
    <property type="project" value="TreeGrafter"/>
</dbReference>
<feature type="repeat" description="PPR" evidence="3">
    <location>
        <begin position="377"/>
        <end position="411"/>
    </location>
</feature>
<feature type="repeat" description="PPR" evidence="3">
    <location>
        <begin position="447"/>
        <end position="481"/>
    </location>
</feature>
<feature type="repeat" description="PPR" evidence="3">
    <location>
        <begin position="621"/>
        <end position="655"/>
    </location>
</feature>
<gene>
    <name evidence="4" type="ORF">Ahy_A01g004363</name>
</gene>
<accession>A0A445EVW4</accession>
<dbReference type="PANTHER" id="PTHR47934">
    <property type="entry name" value="PENTATRICOPEPTIDE REPEAT-CONTAINING PROTEIN PET309, MITOCHONDRIAL"/>
    <property type="match status" value="1"/>
</dbReference>
<feature type="repeat" description="PPR" evidence="3">
    <location>
        <begin position="656"/>
        <end position="690"/>
    </location>
</feature>
<reference evidence="4 5" key="1">
    <citation type="submission" date="2019-01" db="EMBL/GenBank/DDBJ databases">
        <title>Sequencing of cultivated peanut Arachis hypogaea provides insights into genome evolution and oil improvement.</title>
        <authorList>
            <person name="Chen X."/>
        </authorList>
    </citation>
    <scope>NUCLEOTIDE SEQUENCE [LARGE SCALE GENOMIC DNA]</scope>
    <source>
        <strain evidence="5">cv. Fuhuasheng</strain>
        <tissue evidence="4">Leaves</tissue>
    </source>
</reference>
<comment type="caution">
    <text evidence="4">The sequence shown here is derived from an EMBL/GenBank/DDBJ whole genome shotgun (WGS) entry which is preliminary data.</text>
</comment>
<proteinExistence type="inferred from homology"/>
<evidence type="ECO:0000256" key="3">
    <source>
        <dbReference type="PROSITE-ProRule" id="PRU00708"/>
    </source>
</evidence>
<feature type="repeat" description="PPR" evidence="3">
    <location>
        <begin position="305"/>
        <end position="339"/>
    </location>
</feature>
<keyword evidence="5" id="KW-1185">Reference proteome</keyword>
<evidence type="ECO:0000313" key="4">
    <source>
        <dbReference type="EMBL" id="RYR79563.1"/>
    </source>
</evidence>
<feature type="repeat" description="PPR" evidence="3">
    <location>
        <begin position="691"/>
        <end position="721"/>
    </location>
</feature>
<dbReference type="SUPFAM" id="SSF81901">
    <property type="entry name" value="HCP-like"/>
    <property type="match status" value="1"/>
</dbReference>
<dbReference type="GO" id="GO:0005739">
    <property type="term" value="C:mitochondrion"/>
    <property type="evidence" value="ECO:0007669"/>
    <property type="project" value="TreeGrafter"/>
</dbReference>
<dbReference type="PANTHER" id="PTHR47934:SF6">
    <property type="entry name" value="MITOCHONDRIAL GROUP I INTRON SPLICING FACTOR CCM1-RELATED"/>
    <property type="match status" value="1"/>
</dbReference>
<organism evidence="4 5">
    <name type="scientific">Arachis hypogaea</name>
    <name type="common">Peanut</name>
    <dbReference type="NCBI Taxonomy" id="3818"/>
    <lineage>
        <taxon>Eukaryota</taxon>
        <taxon>Viridiplantae</taxon>
        <taxon>Streptophyta</taxon>
        <taxon>Embryophyta</taxon>
        <taxon>Tracheophyta</taxon>
        <taxon>Spermatophyta</taxon>
        <taxon>Magnoliopsida</taxon>
        <taxon>eudicotyledons</taxon>
        <taxon>Gunneridae</taxon>
        <taxon>Pentapetalae</taxon>
        <taxon>rosids</taxon>
        <taxon>fabids</taxon>
        <taxon>Fabales</taxon>
        <taxon>Fabaceae</taxon>
        <taxon>Papilionoideae</taxon>
        <taxon>50 kb inversion clade</taxon>
        <taxon>dalbergioids sensu lato</taxon>
        <taxon>Dalbergieae</taxon>
        <taxon>Pterocarpus clade</taxon>
        <taxon>Arachis</taxon>
    </lineage>
</organism>
<feature type="repeat" description="PPR" evidence="3">
    <location>
        <begin position="551"/>
        <end position="585"/>
    </location>
</feature>
<dbReference type="InterPro" id="IPR002885">
    <property type="entry name" value="PPR_rpt"/>
</dbReference>
<dbReference type="GO" id="GO:0003729">
    <property type="term" value="F:mRNA binding"/>
    <property type="evidence" value="ECO:0007669"/>
    <property type="project" value="TreeGrafter"/>
</dbReference>
<dbReference type="Gene3D" id="1.25.40.10">
    <property type="entry name" value="Tetratricopeptide repeat domain"/>
    <property type="match status" value="7"/>
</dbReference>
<evidence type="ECO:0008006" key="6">
    <source>
        <dbReference type="Google" id="ProtNLM"/>
    </source>
</evidence>
<comment type="similarity">
    <text evidence="1">Belongs to the PPR family. P subfamily.</text>
</comment>
<protein>
    <recommendedName>
        <fullName evidence="6">Pentatricopeptide repeat-containing protein</fullName>
    </recommendedName>
</protein>
<dbReference type="GO" id="GO:0007005">
    <property type="term" value="P:mitochondrion organization"/>
    <property type="evidence" value="ECO:0007669"/>
    <property type="project" value="TreeGrafter"/>
</dbReference>
<evidence type="ECO:0000256" key="2">
    <source>
        <dbReference type="ARBA" id="ARBA00022737"/>
    </source>
</evidence>
<name>A0A445EVW4_ARAHY</name>
<dbReference type="Proteomes" id="UP000289738">
    <property type="component" value="Chromosome A01"/>
</dbReference>